<dbReference type="InterPro" id="IPR036291">
    <property type="entry name" value="NAD(P)-bd_dom_sf"/>
</dbReference>
<keyword evidence="4" id="KW-1003">Cell membrane</keyword>
<evidence type="ECO:0000256" key="10">
    <source>
        <dbReference type="SAM" id="Phobius"/>
    </source>
</evidence>
<evidence type="ECO:0000256" key="7">
    <source>
        <dbReference type="ARBA" id="ARBA00023065"/>
    </source>
</evidence>
<dbReference type="Pfam" id="PF00999">
    <property type="entry name" value="Na_H_Exchanger"/>
    <property type="match status" value="1"/>
</dbReference>
<dbReference type="AlphaFoldDB" id="A0A5C6S8L4"/>
<evidence type="ECO:0000256" key="4">
    <source>
        <dbReference type="ARBA" id="ARBA00022475"/>
    </source>
</evidence>
<sequence length="683" mass="72678">MAVTSEAGLSPVEAFALVGVVGVGAQWLAWRFRLPGIVMMLVAGLILGPFTGIFVPSRDIGPLVGPMISLAVAVILFEGGLTLNFKQLSDAAPGVRRLVFVGAPLGWLLSSAALAFIAGLSWQSSIVFGGVMVVTGPTVIAPLLRAAKLHNRPAQLLQWEAIVNDALGALIAVVALFVVMVRQQEMDMSHAVMTVGVGIAFATLVGFAGGLAVVKAFREALVPEYMKVPMLFVLVLAVFAVSDMVLHESGLLAVTVMGLIIANADLPSYTEIYRFKEQATTLLLSGVFILLASNVKLETMELLDFRSVLFILAVVLLVRPATVLLSLAFTSIPMNERLLVAFTGPRGVVLLAISGIFAEALVSEGVADGAVLQPLAFVLVLATVVLHGFTLKPLAQRLGLTSGDAPGVIIVGGSTFTTGLAKALDNLDVKVLISDPNRGQLRSAREAGVPTYYGDILSEAAEHGVEFIAYSTILAASDNDAYNTLVATDLAPEFGRDAIWQVLRSKEDRARHALPSQLGGQPLNDGKTLAQYLDLLADGWVFRTTRLTEEYTIDDWRAAREGVIPLATLRDGQLRFVTRETELSGKAGMRIVSLIPPEIAEKIRREAEESARQREQAKTEAKAAEEEAAQEGAVEAAEPDGSEDDAASNDAAPQSDESPRQREKARAEAEAVRKGDGEGSRDA</sequence>
<evidence type="ECO:0000256" key="1">
    <source>
        <dbReference type="ARBA" id="ARBA00004651"/>
    </source>
</evidence>
<organism evidence="13 14">
    <name type="scientific">Paracoccus aurantiacus</name>
    <dbReference type="NCBI Taxonomy" id="2599412"/>
    <lineage>
        <taxon>Bacteria</taxon>
        <taxon>Pseudomonadati</taxon>
        <taxon>Pseudomonadota</taxon>
        <taxon>Alphaproteobacteria</taxon>
        <taxon>Rhodobacterales</taxon>
        <taxon>Paracoccaceae</taxon>
        <taxon>Paracoccus</taxon>
    </lineage>
</organism>
<evidence type="ECO:0000313" key="14">
    <source>
        <dbReference type="Proteomes" id="UP000321562"/>
    </source>
</evidence>
<keyword evidence="8 10" id="KW-0472">Membrane</keyword>
<feature type="transmembrane region" description="Helical" evidence="10">
    <location>
        <begin position="279"/>
        <end position="297"/>
    </location>
</feature>
<dbReference type="PANTHER" id="PTHR32507">
    <property type="entry name" value="NA(+)/H(+) ANTIPORTER 1"/>
    <property type="match status" value="1"/>
</dbReference>
<dbReference type="Pfam" id="PF02254">
    <property type="entry name" value="TrkA_N"/>
    <property type="match status" value="1"/>
</dbReference>
<keyword evidence="14" id="KW-1185">Reference proteome</keyword>
<evidence type="ECO:0000313" key="13">
    <source>
        <dbReference type="EMBL" id="TXB70867.1"/>
    </source>
</evidence>
<protein>
    <submittedName>
        <fullName evidence="13">Sodium:proton antiporter</fullName>
    </submittedName>
</protein>
<dbReference type="InterPro" id="IPR006153">
    <property type="entry name" value="Cation/H_exchanger_TM"/>
</dbReference>
<feature type="transmembrane region" description="Helical" evidence="10">
    <location>
        <begin position="156"/>
        <end position="179"/>
    </location>
</feature>
<feature type="domain" description="RCK N-terminal" evidence="12">
    <location>
        <begin position="408"/>
        <end position="501"/>
    </location>
</feature>
<dbReference type="GO" id="GO:0015297">
    <property type="term" value="F:antiporter activity"/>
    <property type="evidence" value="ECO:0007669"/>
    <property type="project" value="UniProtKB-KW"/>
</dbReference>
<dbReference type="Proteomes" id="UP000321562">
    <property type="component" value="Unassembled WGS sequence"/>
</dbReference>
<accession>A0A5C6S8L4</accession>
<evidence type="ECO:0000259" key="11">
    <source>
        <dbReference type="Pfam" id="PF00999"/>
    </source>
</evidence>
<dbReference type="SUPFAM" id="SSF51735">
    <property type="entry name" value="NAD(P)-binding Rossmann-fold domains"/>
    <property type="match status" value="1"/>
</dbReference>
<gene>
    <name evidence="13" type="ORF">FQV27_03180</name>
</gene>
<feature type="region of interest" description="Disordered" evidence="9">
    <location>
        <begin position="605"/>
        <end position="683"/>
    </location>
</feature>
<comment type="subcellular location">
    <subcellularLocation>
        <location evidence="1">Cell membrane</location>
        <topology evidence="1">Multi-pass membrane protein</topology>
    </subcellularLocation>
</comment>
<feature type="compositionally biased region" description="Basic and acidic residues" evidence="9">
    <location>
        <begin position="605"/>
        <end position="625"/>
    </location>
</feature>
<feature type="compositionally biased region" description="Acidic residues" evidence="9">
    <location>
        <begin position="637"/>
        <end position="647"/>
    </location>
</feature>
<feature type="transmembrane region" description="Helical" evidence="10">
    <location>
        <begin position="226"/>
        <end position="245"/>
    </location>
</feature>
<feature type="transmembrane region" description="Helical" evidence="10">
    <location>
        <begin position="309"/>
        <end position="329"/>
    </location>
</feature>
<name>A0A5C6S8L4_9RHOB</name>
<keyword evidence="5 10" id="KW-0812">Transmembrane</keyword>
<evidence type="ECO:0000256" key="3">
    <source>
        <dbReference type="ARBA" id="ARBA00022449"/>
    </source>
</evidence>
<dbReference type="GO" id="GO:1902600">
    <property type="term" value="P:proton transmembrane transport"/>
    <property type="evidence" value="ECO:0007669"/>
    <property type="project" value="InterPro"/>
</dbReference>
<dbReference type="Gene3D" id="3.40.50.720">
    <property type="entry name" value="NAD(P)-binding Rossmann-like Domain"/>
    <property type="match status" value="1"/>
</dbReference>
<dbReference type="PANTHER" id="PTHR32507:SF0">
    <property type="entry name" value="NA(+)_H(+) ANTIPORTER 2-RELATED"/>
    <property type="match status" value="1"/>
</dbReference>
<feature type="compositionally biased region" description="Basic and acidic residues" evidence="9">
    <location>
        <begin position="657"/>
        <end position="683"/>
    </location>
</feature>
<feature type="transmembrane region" description="Helical" evidence="10">
    <location>
        <begin position="63"/>
        <end position="85"/>
    </location>
</feature>
<feature type="transmembrane region" description="Helical" evidence="10">
    <location>
        <begin position="12"/>
        <end position="30"/>
    </location>
</feature>
<evidence type="ECO:0000256" key="8">
    <source>
        <dbReference type="ARBA" id="ARBA00023136"/>
    </source>
</evidence>
<evidence type="ECO:0000256" key="5">
    <source>
        <dbReference type="ARBA" id="ARBA00022692"/>
    </source>
</evidence>
<dbReference type="InterPro" id="IPR003148">
    <property type="entry name" value="RCK_N"/>
</dbReference>
<feature type="transmembrane region" description="Helical" evidence="10">
    <location>
        <begin position="370"/>
        <end position="389"/>
    </location>
</feature>
<feature type="transmembrane region" description="Helical" evidence="10">
    <location>
        <begin position="37"/>
        <end position="57"/>
    </location>
</feature>
<comment type="caution">
    <text evidence="13">The sequence shown here is derived from an EMBL/GenBank/DDBJ whole genome shotgun (WGS) entry which is preliminary data.</text>
</comment>
<evidence type="ECO:0000256" key="6">
    <source>
        <dbReference type="ARBA" id="ARBA00022989"/>
    </source>
</evidence>
<dbReference type="InterPro" id="IPR038770">
    <property type="entry name" value="Na+/solute_symporter_sf"/>
</dbReference>
<dbReference type="RefSeq" id="WP_147096352.1">
    <property type="nucleotide sequence ID" value="NZ_JBHUFH010000002.1"/>
</dbReference>
<keyword evidence="3" id="KW-0050">Antiport</keyword>
<evidence type="ECO:0000256" key="2">
    <source>
        <dbReference type="ARBA" id="ARBA00022448"/>
    </source>
</evidence>
<evidence type="ECO:0000256" key="9">
    <source>
        <dbReference type="SAM" id="MobiDB-lite"/>
    </source>
</evidence>
<reference evidence="13 14" key="1">
    <citation type="submission" date="2019-08" db="EMBL/GenBank/DDBJ databases">
        <authorList>
            <person name="Ye J."/>
        </authorList>
    </citation>
    <scope>NUCLEOTIDE SEQUENCE [LARGE SCALE GENOMIC DNA]</scope>
    <source>
        <strain evidence="13 14">TK008</strain>
    </source>
</reference>
<dbReference type="Gene3D" id="1.20.1530.20">
    <property type="match status" value="1"/>
</dbReference>
<keyword evidence="6 10" id="KW-1133">Transmembrane helix</keyword>
<dbReference type="GO" id="GO:0005886">
    <property type="term" value="C:plasma membrane"/>
    <property type="evidence" value="ECO:0007669"/>
    <property type="project" value="UniProtKB-SubCell"/>
</dbReference>
<dbReference type="OrthoDB" id="570124at2"/>
<evidence type="ECO:0000259" key="12">
    <source>
        <dbReference type="Pfam" id="PF02254"/>
    </source>
</evidence>
<dbReference type="GO" id="GO:0006813">
    <property type="term" value="P:potassium ion transport"/>
    <property type="evidence" value="ECO:0007669"/>
    <property type="project" value="InterPro"/>
</dbReference>
<keyword evidence="2" id="KW-0813">Transport</keyword>
<feature type="transmembrane region" description="Helical" evidence="10">
    <location>
        <begin position="338"/>
        <end position="358"/>
    </location>
</feature>
<feature type="domain" description="Cation/H+ exchanger transmembrane" evidence="11">
    <location>
        <begin position="27"/>
        <end position="396"/>
    </location>
</feature>
<feature type="transmembrane region" description="Helical" evidence="10">
    <location>
        <begin position="126"/>
        <end position="144"/>
    </location>
</feature>
<proteinExistence type="predicted"/>
<feature type="transmembrane region" description="Helical" evidence="10">
    <location>
        <begin position="97"/>
        <end position="120"/>
    </location>
</feature>
<keyword evidence="7" id="KW-0406">Ion transport</keyword>
<feature type="transmembrane region" description="Helical" evidence="10">
    <location>
        <begin position="191"/>
        <end position="214"/>
    </location>
</feature>
<dbReference type="EMBL" id="VOPL01000001">
    <property type="protein sequence ID" value="TXB70867.1"/>
    <property type="molecule type" value="Genomic_DNA"/>
</dbReference>